<dbReference type="PIRSF" id="PIRSF006276">
    <property type="entry name" value="UspA"/>
    <property type="match status" value="1"/>
</dbReference>
<dbReference type="Pfam" id="PF00582">
    <property type="entry name" value="Usp"/>
    <property type="match status" value="1"/>
</dbReference>
<dbReference type="EMBL" id="CP100355">
    <property type="protein sequence ID" value="UTF52998.1"/>
    <property type="molecule type" value="Genomic_DNA"/>
</dbReference>
<dbReference type="CDD" id="cd00293">
    <property type="entry name" value="USP-like"/>
    <property type="match status" value="1"/>
</dbReference>
<dbReference type="PANTHER" id="PTHR46268">
    <property type="entry name" value="STRESS RESPONSE PROTEIN NHAX"/>
    <property type="match status" value="1"/>
</dbReference>
<dbReference type="PRINTS" id="PR01438">
    <property type="entry name" value="UNVRSLSTRESS"/>
</dbReference>
<dbReference type="InterPro" id="IPR006015">
    <property type="entry name" value="Universal_stress_UspA"/>
</dbReference>
<organism evidence="3 4">
    <name type="scientific">Natronosalvus rutilus</name>
    <dbReference type="NCBI Taxonomy" id="2953753"/>
    <lineage>
        <taxon>Archaea</taxon>
        <taxon>Methanobacteriati</taxon>
        <taxon>Methanobacteriota</taxon>
        <taxon>Stenosarchaea group</taxon>
        <taxon>Halobacteria</taxon>
        <taxon>Halobacteriales</taxon>
        <taxon>Natrialbaceae</taxon>
        <taxon>Natronosalvus</taxon>
    </lineage>
</organism>
<dbReference type="PANTHER" id="PTHR46268:SF6">
    <property type="entry name" value="UNIVERSAL STRESS PROTEIN UP12"/>
    <property type="match status" value="1"/>
</dbReference>
<evidence type="ECO:0000313" key="3">
    <source>
        <dbReference type="EMBL" id="UTF52998.1"/>
    </source>
</evidence>
<comment type="similarity">
    <text evidence="1">Belongs to the universal stress protein A family.</text>
</comment>
<dbReference type="AlphaFoldDB" id="A0A9E7N9U1"/>
<dbReference type="SUPFAM" id="SSF52402">
    <property type="entry name" value="Adenine nucleotide alpha hydrolases-like"/>
    <property type="match status" value="1"/>
</dbReference>
<name>A0A9E7N9U1_9EURY</name>
<dbReference type="Proteomes" id="UP001056855">
    <property type="component" value="Chromosome"/>
</dbReference>
<keyword evidence="4" id="KW-1185">Reference proteome</keyword>
<dbReference type="InterPro" id="IPR014729">
    <property type="entry name" value="Rossmann-like_a/b/a_fold"/>
</dbReference>
<protein>
    <submittedName>
        <fullName evidence="3">Universal stress protein</fullName>
    </submittedName>
</protein>
<feature type="domain" description="UspA" evidence="2">
    <location>
        <begin position="1"/>
        <end position="139"/>
    </location>
</feature>
<dbReference type="GeneID" id="73291307"/>
<evidence type="ECO:0000313" key="4">
    <source>
        <dbReference type="Proteomes" id="UP001056855"/>
    </source>
</evidence>
<evidence type="ECO:0000256" key="1">
    <source>
        <dbReference type="ARBA" id="ARBA00008791"/>
    </source>
</evidence>
<reference evidence="3" key="1">
    <citation type="submission" date="2022-06" db="EMBL/GenBank/DDBJ databases">
        <title>Diverse halophilic archaea isolated from saline environments.</title>
        <authorList>
            <person name="Cui H.-L."/>
        </authorList>
    </citation>
    <scope>NUCLEOTIDE SEQUENCE</scope>
    <source>
        <strain evidence="3">WLHS1</strain>
    </source>
</reference>
<proteinExistence type="inferred from homology"/>
<dbReference type="KEGG" id="sawl:NGM29_14635"/>
<evidence type="ECO:0000259" key="2">
    <source>
        <dbReference type="Pfam" id="PF00582"/>
    </source>
</evidence>
<dbReference type="Gene3D" id="3.40.50.620">
    <property type="entry name" value="HUPs"/>
    <property type="match status" value="1"/>
</dbReference>
<dbReference type="RefSeq" id="WP_254157120.1">
    <property type="nucleotide sequence ID" value="NZ_CP100355.1"/>
</dbReference>
<sequence length="150" mass="16081">MYERILLPTDGSETTGRALEHAIDLANQYDAALHVLYVIDKAVFAGDVETGPIVEQFETVGDSVLEDVSGEAARAGVEPVITTLERGSPHTKILEYAEAQGIDMIVMGTHGRTGLDRYLIGSVAEKVVRLSDTPVLTVRQAEDVSGGGER</sequence>
<accession>A0A9E7N9U1</accession>
<gene>
    <name evidence="3" type="ORF">NGM29_14635</name>
</gene>
<dbReference type="InterPro" id="IPR006016">
    <property type="entry name" value="UspA"/>
</dbReference>